<dbReference type="GO" id="GO:0051745">
    <property type="term" value="F:4-hydroxy-3-methylbut-2-enyl diphosphate reductase activity"/>
    <property type="evidence" value="ECO:0007669"/>
    <property type="project" value="UniProtKB-UniRule"/>
</dbReference>
<dbReference type="UniPathway" id="UPA00056">
    <property type="reaction ID" value="UER00097"/>
</dbReference>
<dbReference type="CDD" id="cd04465">
    <property type="entry name" value="S1_RPS1_repeat_ec2_hs2"/>
    <property type="match status" value="1"/>
</dbReference>
<keyword evidence="1 5" id="KW-0004">4Fe-4S</keyword>
<dbReference type="EMBL" id="CP046051">
    <property type="protein sequence ID" value="QKN23871.1"/>
    <property type="molecule type" value="Genomic_DNA"/>
</dbReference>
<dbReference type="InterPro" id="IPR003029">
    <property type="entry name" value="S1_domain"/>
</dbReference>
<comment type="catalytic activity">
    <reaction evidence="5">
        <text>dimethylallyl diphosphate + 2 oxidized [2Fe-2S]-[ferredoxin] + H2O = (2E)-4-hydroxy-3-methylbut-2-enyl diphosphate + 2 reduced [2Fe-2S]-[ferredoxin] + 2 H(+)</text>
        <dbReference type="Rhea" id="RHEA:24825"/>
        <dbReference type="Rhea" id="RHEA-COMP:10000"/>
        <dbReference type="Rhea" id="RHEA-COMP:10001"/>
        <dbReference type="ChEBI" id="CHEBI:15377"/>
        <dbReference type="ChEBI" id="CHEBI:15378"/>
        <dbReference type="ChEBI" id="CHEBI:33737"/>
        <dbReference type="ChEBI" id="CHEBI:33738"/>
        <dbReference type="ChEBI" id="CHEBI:57623"/>
        <dbReference type="ChEBI" id="CHEBI:128753"/>
        <dbReference type="EC" id="1.17.7.4"/>
    </reaction>
</comment>
<dbReference type="Gene3D" id="2.40.50.140">
    <property type="entry name" value="Nucleic acid-binding proteins"/>
    <property type="match status" value="4"/>
</dbReference>
<dbReference type="PROSITE" id="PS50126">
    <property type="entry name" value="S1"/>
    <property type="match status" value="4"/>
</dbReference>
<dbReference type="CDD" id="cd13944">
    <property type="entry name" value="lytB_ispH"/>
    <property type="match status" value="1"/>
</dbReference>
<keyword evidence="7" id="KW-0687">Ribonucleoprotein</keyword>
<dbReference type="GO" id="GO:0003676">
    <property type="term" value="F:nucleic acid binding"/>
    <property type="evidence" value="ECO:0007669"/>
    <property type="project" value="InterPro"/>
</dbReference>
<feature type="domain" description="S1 motif" evidence="6">
    <location>
        <begin position="400"/>
        <end position="466"/>
    </location>
</feature>
<feature type="binding site" evidence="5">
    <location>
        <position position="223"/>
    </location>
    <ligand>
        <name>dimethylallyl diphosphate</name>
        <dbReference type="ChEBI" id="CHEBI:57623"/>
    </ligand>
</feature>
<evidence type="ECO:0000313" key="10">
    <source>
        <dbReference type="Proteomes" id="UP000509623"/>
    </source>
</evidence>
<feature type="binding site" evidence="5">
    <location>
        <position position="40"/>
    </location>
    <ligand>
        <name>dimethylallyl diphosphate</name>
        <dbReference type="ChEBI" id="CHEBI:57623"/>
    </ligand>
</feature>
<evidence type="ECO:0000313" key="7">
    <source>
        <dbReference type="EMBL" id="QKN23871.1"/>
    </source>
</evidence>
<evidence type="ECO:0000259" key="6">
    <source>
        <dbReference type="PROSITE" id="PS50126"/>
    </source>
</evidence>
<dbReference type="Pfam" id="PF00575">
    <property type="entry name" value="S1"/>
    <property type="match status" value="4"/>
</dbReference>
<feature type="binding site" evidence="5">
    <location>
        <position position="12"/>
    </location>
    <ligand>
        <name>[4Fe-4S] cluster</name>
        <dbReference type="ChEBI" id="CHEBI:49883"/>
    </ligand>
</feature>
<feature type="binding site" evidence="5">
    <location>
        <position position="40"/>
    </location>
    <ligand>
        <name>isopentenyl diphosphate</name>
        <dbReference type="ChEBI" id="CHEBI:128769"/>
    </ligand>
</feature>
<dbReference type="NCBIfam" id="NF005208">
    <property type="entry name" value="PRK06676.1"/>
    <property type="match status" value="1"/>
</dbReference>
<organism evidence="7 9">
    <name type="scientific">Caproicibacterium lactatifermentans</name>
    <dbReference type="NCBI Taxonomy" id="2666138"/>
    <lineage>
        <taxon>Bacteria</taxon>
        <taxon>Bacillati</taxon>
        <taxon>Bacillota</taxon>
        <taxon>Clostridia</taxon>
        <taxon>Eubacteriales</taxon>
        <taxon>Oscillospiraceae</taxon>
        <taxon>Caproicibacterium</taxon>
    </lineage>
</organism>
<proteinExistence type="inferred from homology"/>
<dbReference type="AlphaFoldDB" id="A0A859DV14"/>
<dbReference type="GO" id="GO:0016114">
    <property type="term" value="P:terpenoid biosynthetic process"/>
    <property type="evidence" value="ECO:0007669"/>
    <property type="project" value="UniProtKB-UniRule"/>
</dbReference>
<dbReference type="InterPro" id="IPR003451">
    <property type="entry name" value="LytB/IspH"/>
</dbReference>
<comment type="function">
    <text evidence="5">Catalyzes the conversion of 1-hydroxy-2-methyl-2-(E)-butenyl 4-diphosphate (HMBPP) into a mixture of isopentenyl diphosphate (IPP) and dimethylallyl diphosphate (DMAPP). Acts in the terminal step of the DOXP/MEP pathway for isoprenoid precursor biosynthesis.</text>
</comment>
<dbReference type="GO" id="GO:0046872">
    <property type="term" value="F:metal ion binding"/>
    <property type="evidence" value="ECO:0007669"/>
    <property type="project" value="UniProtKB-KW"/>
</dbReference>
<dbReference type="Gene3D" id="3.40.50.11270">
    <property type="match status" value="1"/>
</dbReference>
<keyword evidence="2 5" id="KW-0479">Metal-binding</keyword>
<dbReference type="NCBIfam" id="NF000907">
    <property type="entry name" value="PRK00087.1"/>
    <property type="match status" value="1"/>
</dbReference>
<dbReference type="CDD" id="cd05687">
    <property type="entry name" value="S1_RPS1_repeat_ec1_hs1"/>
    <property type="match status" value="1"/>
</dbReference>
<dbReference type="KEGG" id="clf:GJQ69_04885"/>
<evidence type="ECO:0000313" key="9">
    <source>
        <dbReference type="Proteomes" id="UP000501316"/>
    </source>
</evidence>
<evidence type="ECO:0000256" key="4">
    <source>
        <dbReference type="ARBA" id="ARBA00023014"/>
    </source>
</evidence>
<dbReference type="PANTHER" id="PTHR30426:SF0">
    <property type="entry name" value="4-HYDROXY-3-METHYLBUT-2-ENYL DIPHOSPHATE REDUCTASE"/>
    <property type="match status" value="1"/>
</dbReference>
<feature type="active site" description="Proton donor" evidence="5">
    <location>
        <position position="125"/>
    </location>
</feature>
<feature type="binding site" evidence="5">
    <location>
        <position position="167"/>
    </location>
    <ligand>
        <name>(2E)-4-hydroxy-3-methylbut-2-enyl diphosphate</name>
        <dbReference type="ChEBI" id="CHEBI:128753"/>
    </ligand>
</feature>
<dbReference type="EMBL" id="CP046161">
    <property type="protein sequence ID" value="QKO31059.1"/>
    <property type="molecule type" value="Genomic_DNA"/>
</dbReference>
<feature type="binding site" evidence="5">
    <location>
        <position position="73"/>
    </location>
    <ligand>
        <name>isopentenyl diphosphate</name>
        <dbReference type="ChEBI" id="CHEBI:128769"/>
    </ligand>
</feature>
<dbReference type="InterPro" id="IPR012340">
    <property type="entry name" value="NA-bd_OB-fold"/>
</dbReference>
<feature type="binding site" evidence="5">
    <location>
        <position position="266"/>
    </location>
    <ligand>
        <name>(2E)-4-hydroxy-3-methylbut-2-enyl diphosphate</name>
        <dbReference type="ChEBI" id="CHEBI:128753"/>
    </ligand>
</feature>
<dbReference type="Pfam" id="PF02401">
    <property type="entry name" value="LYTB"/>
    <property type="match status" value="1"/>
</dbReference>
<feature type="binding site" evidence="5">
    <location>
        <position position="195"/>
    </location>
    <ligand>
        <name>[4Fe-4S] cluster</name>
        <dbReference type="ChEBI" id="CHEBI:49883"/>
    </ligand>
</feature>
<keyword evidence="3 5" id="KW-0408">Iron</keyword>
<feature type="binding site" evidence="5">
    <location>
        <position position="223"/>
    </location>
    <ligand>
        <name>isopentenyl diphosphate</name>
        <dbReference type="ChEBI" id="CHEBI:128769"/>
    </ligand>
</feature>
<keyword evidence="4 5" id="KW-0411">Iron-sulfur</keyword>
<feature type="binding site" evidence="5">
    <location>
        <position position="224"/>
    </location>
    <ligand>
        <name>isopentenyl diphosphate</name>
        <dbReference type="ChEBI" id="CHEBI:128769"/>
    </ligand>
</feature>
<keyword evidence="5 7" id="KW-0560">Oxidoreductase</keyword>
<feature type="binding site" evidence="5">
    <location>
        <position position="123"/>
    </location>
    <ligand>
        <name>isopentenyl diphosphate</name>
        <dbReference type="ChEBI" id="CHEBI:128769"/>
    </ligand>
</feature>
<dbReference type="UniPathway" id="UPA00059">
    <property type="reaction ID" value="UER00105"/>
</dbReference>
<keyword evidence="7" id="KW-0689">Ribosomal protein</keyword>
<dbReference type="GO" id="GO:0019288">
    <property type="term" value="P:isopentenyl diphosphate biosynthetic process, methylerythritol 4-phosphate pathway"/>
    <property type="evidence" value="ECO:0007669"/>
    <property type="project" value="UniProtKB-UniRule"/>
</dbReference>
<feature type="binding site" evidence="5">
    <location>
        <position position="224"/>
    </location>
    <ligand>
        <name>(2E)-4-hydroxy-3-methylbut-2-enyl diphosphate</name>
        <dbReference type="ChEBI" id="CHEBI:128753"/>
    </ligand>
</feature>
<accession>A0A859DV14</accession>
<feature type="binding site" evidence="5">
    <location>
        <position position="225"/>
    </location>
    <ligand>
        <name>(2E)-4-hydroxy-3-methylbut-2-enyl diphosphate</name>
        <dbReference type="ChEBI" id="CHEBI:128753"/>
    </ligand>
</feature>
<dbReference type="Proteomes" id="UP000509623">
    <property type="component" value="Chromosome"/>
</dbReference>
<feature type="binding site" evidence="5">
    <location>
        <position position="223"/>
    </location>
    <ligand>
        <name>(2E)-4-hydroxy-3-methylbut-2-enyl diphosphate</name>
        <dbReference type="ChEBI" id="CHEBI:128753"/>
    </ligand>
</feature>
<dbReference type="NCBIfam" id="TIGR00216">
    <property type="entry name" value="ispH_lytB"/>
    <property type="match status" value="1"/>
</dbReference>
<feature type="binding site" evidence="5">
    <location>
        <position position="73"/>
    </location>
    <ligand>
        <name>dimethylallyl diphosphate</name>
        <dbReference type="ChEBI" id="CHEBI:57623"/>
    </ligand>
</feature>
<feature type="domain" description="S1 motif" evidence="6">
    <location>
        <begin position="313"/>
        <end position="382"/>
    </location>
</feature>
<dbReference type="SMART" id="SM00316">
    <property type="entry name" value="S1"/>
    <property type="match status" value="4"/>
</dbReference>
<feature type="domain" description="S1 motif" evidence="6">
    <location>
        <begin position="487"/>
        <end position="555"/>
    </location>
</feature>
<feature type="binding site" evidence="5">
    <location>
        <position position="95"/>
    </location>
    <ligand>
        <name>[4Fe-4S] cluster</name>
        <dbReference type="ChEBI" id="CHEBI:49883"/>
    </ligand>
</feature>
<comment type="pathway">
    <text evidence="5">Isoprenoid biosynthesis; isopentenyl diphosphate biosynthesis via DXP pathway; isopentenyl diphosphate from 1-deoxy-D-xylulose 5-phosphate: step 6/6.</text>
</comment>
<comment type="cofactor">
    <cofactor evidence="5">
        <name>[4Fe-4S] cluster</name>
        <dbReference type="ChEBI" id="CHEBI:49883"/>
    </cofactor>
    <text evidence="5">Binds 1 [4Fe-4S] cluster per subunit.</text>
</comment>
<feature type="binding site" evidence="5">
    <location>
        <position position="266"/>
    </location>
    <ligand>
        <name>dimethylallyl diphosphate</name>
        <dbReference type="ChEBI" id="CHEBI:57623"/>
    </ligand>
</feature>
<dbReference type="PANTHER" id="PTHR30426">
    <property type="entry name" value="4-HYDROXY-3-METHYLBUT-2-ENYL DIPHOSPHATE REDUCTASE"/>
    <property type="match status" value="1"/>
</dbReference>
<evidence type="ECO:0000256" key="5">
    <source>
        <dbReference type="HAMAP-Rule" id="MF_00191"/>
    </source>
</evidence>
<feature type="binding site" evidence="5">
    <location>
        <position position="123"/>
    </location>
    <ligand>
        <name>(2E)-4-hydroxy-3-methylbut-2-enyl diphosphate</name>
        <dbReference type="ChEBI" id="CHEBI:128753"/>
    </ligand>
</feature>
<dbReference type="GO" id="GO:0050992">
    <property type="term" value="P:dimethylallyl diphosphate biosynthetic process"/>
    <property type="evidence" value="ECO:0007669"/>
    <property type="project" value="UniProtKB-UniRule"/>
</dbReference>
<dbReference type="GO" id="GO:0051539">
    <property type="term" value="F:4 iron, 4 sulfur cluster binding"/>
    <property type="evidence" value="ECO:0007669"/>
    <property type="project" value="UniProtKB-UniRule"/>
</dbReference>
<name>A0A859DV14_9FIRM</name>
<dbReference type="GO" id="GO:0005840">
    <property type="term" value="C:ribosome"/>
    <property type="evidence" value="ECO:0007669"/>
    <property type="project" value="UniProtKB-KW"/>
</dbReference>
<comment type="similarity">
    <text evidence="5">Belongs to the IspH family.</text>
</comment>
<protein>
    <recommendedName>
        <fullName evidence="5">4-hydroxy-3-methylbut-2-enyl diphosphate reductase</fullName>
        <shortName evidence="5">HMBPP reductase</shortName>
        <ecNumber evidence="5">1.17.7.4</ecNumber>
    </recommendedName>
</protein>
<keyword evidence="10" id="KW-1185">Reference proteome</keyword>
<dbReference type="Proteomes" id="UP000501316">
    <property type="component" value="Chromosome"/>
</dbReference>
<feature type="binding site" evidence="5">
    <location>
        <position position="266"/>
    </location>
    <ligand>
        <name>isopentenyl diphosphate</name>
        <dbReference type="ChEBI" id="CHEBI:128769"/>
    </ligand>
</feature>
<dbReference type="RefSeq" id="WP_086035800.1">
    <property type="nucleotide sequence ID" value="NZ_CP046051.1"/>
</dbReference>
<dbReference type="Gene3D" id="3.40.1010.20">
    <property type="entry name" value="4-hydroxy-3-methylbut-2-enyl diphosphate reductase, catalytic domain"/>
    <property type="match status" value="2"/>
</dbReference>
<evidence type="ECO:0000256" key="2">
    <source>
        <dbReference type="ARBA" id="ARBA00022723"/>
    </source>
</evidence>
<keyword evidence="5" id="KW-0414">Isoprene biosynthesis</keyword>
<dbReference type="HAMAP" id="MF_00191">
    <property type="entry name" value="IspH"/>
    <property type="match status" value="1"/>
</dbReference>
<reference evidence="9 10" key="1">
    <citation type="submission" date="2019-11" db="EMBL/GenBank/DDBJ databases">
        <authorList>
            <person name="Ren C."/>
            <person name="Wang H."/>
            <person name="Xu Y."/>
        </authorList>
    </citation>
    <scope>NUCLEOTIDE SEQUENCE [LARGE SCALE GENOMIC DNA]</scope>
    <source>
        <strain evidence="10">JNU-WLY1368</strain>
        <strain evidence="7 9">LBM 19010</strain>
    </source>
</reference>
<evidence type="ECO:0000256" key="3">
    <source>
        <dbReference type="ARBA" id="ARBA00023004"/>
    </source>
</evidence>
<feature type="binding site" evidence="5">
    <location>
        <position position="123"/>
    </location>
    <ligand>
        <name>dimethylallyl diphosphate</name>
        <dbReference type="ChEBI" id="CHEBI:57623"/>
    </ligand>
</feature>
<feature type="binding site" evidence="5">
    <location>
        <position position="73"/>
    </location>
    <ligand>
        <name>(2E)-4-hydroxy-3-methylbut-2-enyl diphosphate</name>
        <dbReference type="ChEBI" id="CHEBI:128753"/>
    </ligand>
</feature>
<gene>
    <name evidence="5" type="primary">ispH</name>
    <name evidence="7" type="ORF">GJQ69_04885</name>
    <name evidence="8" type="ORF">GKP14_08665</name>
</gene>
<evidence type="ECO:0000313" key="8">
    <source>
        <dbReference type="EMBL" id="QKO31059.1"/>
    </source>
</evidence>
<reference evidence="8" key="3">
    <citation type="journal article" date="2022" name="Int. J. Syst. Evol. Microbiol.">
        <title>Caproicibacterium lactatifermentans sp. nov., isolated from pit clay used for the production of Chinese strong aroma-type liquor.</title>
        <authorList>
            <person name="Wang H."/>
            <person name="Gu Y."/>
            <person name="Zhao D."/>
            <person name="Qiao Z."/>
            <person name="Zheng J."/>
            <person name="Gao J."/>
            <person name="Ren C."/>
            <person name="Xu Y."/>
        </authorList>
    </citation>
    <scope>NUCLEOTIDE SEQUENCE</scope>
    <source>
        <strain evidence="8">JNU-WLY1368</strain>
    </source>
</reference>
<dbReference type="PRINTS" id="PR00681">
    <property type="entry name" value="RIBOSOMALS1"/>
</dbReference>
<feature type="domain" description="S1 motif" evidence="6">
    <location>
        <begin position="572"/>
        <end position="641"/>
    </location>
</feature>
<comment type="pathway">
    <text evidence="5">Isoprenoid biosynthesis; dimethylallyl diphosphate biosynthesis; dimethylallyl diphosphate from (2E)-4-hydroxy-3-methylbutenyl diphosphate: step 1/1.</text>
</comment>
<feature type="binding site" evidence="5">
    <location>
        <position position="225"/>
    </location>
    <ligand>
        <name>dimethylallyl diphosphate</name>
        <dbReference type="ChEBI" id="CHEBI:57623"/>
    </ligand>
</feature>
<evidence type="ECO:0000256" key="1">
    <source>
        <dbReference type="ARBA" id="ARBA00022485"/>
    </source>
</evidence>
<feature type="binding site" evidence="5">
    <location>
        <position position="224"/>
    </location>
    <ligand>
        <name>dimethylallyl diphosphate</name>
        <dbReference type="ChEBI" id="CHEBI:57623"/>
    </ligand>
</feature>
<feature type="binding site" evidence="5">
    <location>
        <position position="225"/>
    </location>
    <ligand>
        <name>isopentenyl diphosphate</name>
        <dbReference type="ChEBI" id="CHEBI:128769"/>
    </ligand>
</feature>
<comment type="catalytic activity">
    <reaction evidence="5">
        <text>isopentenyl diphosphate + 2 oxidized [2Fe-2S]-[ferredoxin] + H2O = (2E)-4-hydroxy-3-methylbut-2-enyl diphosphate + 2 reduced [2Fe-2S]-[ferredoxin] + 2 H(+)</text>
        <dbReference type="Rhea" id="RHEA:24488"/>
        <dbReference type="Rhea" id="RHEA-COMP:10000"/>
        <dbReference type="Rhea" id="RHEA-COMP:10001"/>
        <dbReference type="ChEBI" id="CHEBI:15377"/>
        <dbReference type="ChEBI" id="CHEBI:15378"/>
        <dbReference type="ChEBI" id="CHEBI:33737"/>
        <dbReference type="ChEBI" id="CHEBI:33738"/>
        <dbReference type="ChEBI" id="CHEBI:128753"/>
        <dbReference type="ChEBI" id="CHEBI:128769"/>
        <dbReference type="EC" id="1.17.7.4"/>
    </reaction>
</comment>
<dbReference type="SUPFAM" id="SSF50249">
    <property type="entry name" value="Nucleic acid-binding proteins"/>
    <property type="match status" value="4"/>
</dbReference>
<dbReference type="InterPro" id="IPR035104">
    <property type="entry name" value="Ribosomal_protein_S1-like"/>
</dbReference>
<dbReference type="CDD" id="cd05688">
    <property type="entry name" value="S1_RPS1_repeat_ec3"/>
    <property type="match status" value="1"/>
</dbReference>
<reference evidence="8" key="2">
    <citation type="journal article" date="2021" name="Appl. Environ. Microbiol.">
        <title>Adaptability of a Caproate-Producing Bacterium Contributes to Its Dominance in an Anaerobic Fermentation System.</title>
        <authorList>
            <person name="Wang H."/>
            <person name="Gu Y."/>
            <person name="Zhou W."/>
            <person name="Zhao D."/>
            <person name="Qiao Z."/>
            <person name="Zheng J."/>
            <person name="Gao J."/>
            <person name="Chen X."/>
            <person name="Ren C."/>
            <person name="Xu Y."/>
        </authorList>
    </citation>
    <scope>NUCLEOTIDE SEQUENCE</scope>
    <source>
        <strain evidence="8">JNU-WLY1368</strain>
    </source>
</reference>
<sequence>MQVEVAKSAGFCFGVNRAVTMVKDLLQKGRQVCTLGPIIHNPQTLAEMEQMGASVVDRPEQAPVGSTLVIRSHGVSRQVRERIAQLPVQCADATCPFVAKIHRIVAQQGREGRTVLVAGNPNHPEVQGILGYCTGPAYVFRSTKELQNLLESGQVPQETAVSAAAQTTFSVAEWRNCLKILNRVYTNIKIFDTICNATVSRQAEAEQLAHTCDAMIVLGGRQSSNTAKLYDVCKKYTKTFFAQSAADLPRGAFAGMHHVGITAGASTPASIIKEVLVTMAEINEGVNSSPETADGGDNFAEMLEESLKSLNTDEKVHGVVVGVTPTEVLVDVGRKQSGFIPRAELTSDPNAKIEDIVKVGDEMDLLIMRTNDQEGTIMLSKRRLDAAKGWDEIVAAEEDQTVLTGNVVEIVKGGVIAVTHGVRVFIPASQATASRSDPLDALLHQEVKFRIIEVNRNRRRAVGSIRSVLRDERKKLAEKFWETAEVGKEYDGVVKSLTSYGAFVDLGGIDGMIHISELSWTRIKHPSEVVNIGDKVHVYIKNLDHEKGKISLGYKLPEDNPWEVLKRDYPAGTVVEATIVGMTTFGAFARIIPGIDGLIHISQIADHRIEKPQDVLQMGQTVKAVITDIDFDRHRVSLSIRKLIESGELADTAEDSAE</sequence>
<dbReference type="EC" id="1.17.7.4" evidence="5"/>
<feature type="binding site" evidence="5">
    <location>
        <position position="40"/>
    </location>
    <ligand>
        <name>(2E)-4-hydroxy-3-methylbut-2-enyl diphosphate</name>
        <dbReference type="ChEBI" id="CHEBI:128753"/>
    </ligand>
</feature>